<protein>
    <submittedName>
        <fullName evidence="4">Uncharacterized protein</fullName>
    </submittedName>
</protein>
<feature type="region of interest" description="Disordered" evidence="1">
    <location>
        <begin position="1"/>
        <end position="39"/>
    </location>
</feature>
<name>A0AAD3RJA6_LATJO</name>
<comment type="caution">
    <text evidence="4">The sequence shown here is derived from an EMBL/GenBank/DDBJ whole genome shotgun (WGS) entry which is preliminary data.</text>
</comment>
<evidence type="ECO:0000313" key="5">
    <source>
        <dbReference type="Proteomes" id="UP001279410"/>
    </source>
</evidence>
<feature type="compositionally biased region" description="Basic and acidic residues" evidence="1">
    <location>
        <begin position="107"/>
        <end position="119"/>
    </location>
</feature>
<dbReference type="Proteomes" id="UP001279410">
    <property type="component" value="Unassembled WGS sequence"/>
</dbReference>
<evidence type="ECO:0000313" key="2">
    <source>
        <dbReference type="EMBL" id="GLD59542.1"/>
    </source>
</evidence>
<evidence type="ECO:0000256" key="1">
    <source>
        <dbReference type="SAM" id="MobiDB-lite"/>
    </source>
</evidence>
<feature type="compositionally biased region" description="Basic and acidic residues" evidence="1">
    <location>
        <begin position="136"/>
        <end position="145"/>
    </location>
</feature>
<proteinExistence type="predicted"/>
<organism evidence="4 5">
    <name type="scientific">Lates japonicus</name>
    <name type="common">Japanese lates</name>
    <dbReference type="NCBI Taxonomy" id="270547"/>
    <lineage>
        <taxon>Eukaryota</taxon>
        <taxon>Metazoa</taxon>
        <taxon>Chordata</taxon>
        <taxon>Craniata</taxon>
        <taxon>Vertebrata</taxon>
        <taxon>Euteleostomi</taxon>
        <taxon>Actinopterygii</taxon>
        <taxon>Neopterygii</taxon>
        <taxon>Teleostei</taxon>
        <taxon>Neoteleostei</taxon>
        <taxon>Acanthomorphata</taxon>
        <taxon>Carangaria</taxon>
        <taxon>Carangaria incertae sedis</taxon>
        <taxon>Centropomidae</taxon>
        <taxon>Lates</taxon>
    </lineage>
</organism>
<dbReference type="EMBL" id="BRZM01008216">
    <property type="protein sequence ID" value="GLD59542.1"/>
    <property type="molecule type" value="Genomic_DNA"/>
</dbReference>
<accession>A0AAD3RJA6</accession>
<sequence>MGGSSSKRTFFWQKKKKSPLNKAWNQLQGALPNKKRKRKSILSLDKLNLDNLRKEKHSQKRFSLPTDKKEPISLKRFSLGNIRKESAQTALPGKKEKDGGGLGKVGEQIKRKFSQEPKRQLSTQQEVVPPSVNMKQRKEENETNDPKNGTKVSKKKLSEFMTSIRQTGAKANGQIRPKES</sequence>
<dbReference type="EMBL" id="BRZM01001096">
    <property type="protein sequence ID" value="GLD72554.1"/>
    <property type="molecule type" value="Genomic_DNA"/>
</dbReference>
<evidence type="ECO:0000313" key="3">
    <source>
        <dbReference type="EMBL" id="GLD59543.1"/>
    </source>
</evidence>
<evidence type="ECO:0000313" key="4">
    <source>
        <dbReference type="EMBL" id="GLD72554.1"/>
    </source>
</evidence>
<dbReference type="EMBL" id="BRZM01008218">
    <property type="protein sequence ID" value="GLD59543.1"/>
    <property type="molecule type" value="Genomic_DNA"/>
</dbReference>
<dbReference type="AlphaFoldDB" id="A0AAD3RJA6"/>
<gene>
    <name evidence="4" type="ORF">AKAME5_002387900</name>
    <name evidence="2" type="ORF">AKAME5_002992700</name>
    <name evidence="3" type="ORF">AKAME5_002992800</name>
</gene>
<feature type="region of interest" description="Disordered" evidence="1">
    <location>
        <begin position="81"/>
        <end position="180"/>
    </location>
</feature>
<keyword evidence="5" id="KW-1185">Reference proteome</keyword>
<reference evidence="4" key="1">
    <citation type="submission" date="2022-08" db="EMBL/GenBank/DDBJ databases">
        <title>Genome sequencing of akame (Lates japonicus).</title>
        <authorList>
            <person name="Hashiguchi Y."/>
            <person name="Takahashi H."/>
        </authorList>
    </citation>
    <scope>NUCLEOTIDE SEQUENCE</scope>
    <source>
        <strain evidence="4">Kochi</strain>
    </source>
</reference>